<dbReference type="AlphaFoldDB" id="A0AAF0DIH5"/>
<evidence type="ECO:0008006" key="9">
    <source>
        <dbReference type="Google" id="ProtNLM"/>
    </source>
</evidence>
<feature type="compositionally biased region" description="Low complexity" evidence="6">
    <location>
        <begin position="844"/>
        <end position="853"/>
    </location>
</feature>
<dbReference type="EMBL" id="CP120628">
    <property type="protein sequence ID" value="WEW58116.1"/>
    <property type="molecule type" value="Genomic_DNA"/>
</dbReference>
<dbReference type="InterPro" id="IPR036322">
    <property type="entry name" value="WD40_repeat_dom_sf"/>
</dbReference>
<reference evidence="7" key="1">
    <citation type="submission" date="2023-03" db="EMBL/GenBank/DDBJ databases">
        <title>Emydomyces testavorans Genome Sequence.</title>
        <authorList>
            <person name="Hoyer L."/>
        </authorList>
    </citation>
    <scope>NUCLEOTIDE SEQUENCE</scope>
    <source>
        <strain evidence="7">16-2883</strain>
    </source>
</reference>
<dbReference type="SUPFAM" id="SSF50978">
    <property type="entry name" value="WD40 repeat-like"/>
    <property type="match status" value="1"/>
</dbReference>
<keyword evidence="3" id="KW-0479">Metal-binding</keyword>
<dbReference type="InterPro" id="IPR015943">
    <property type="entry name" value="WD40/YVTN_repeat-like_dom_sf"/>
</dbReference>
<feature type="region of interest" description="Disordered" evidence="6">
    <location>
        <begin position="793"/>
        <end position="922"/>
    </location>
</feature>
<keyword evidence="8" id="KW-1185">Reference proteome</keyword>
<protein>
    <recommendedName>
        <fullName evidence="9">Peptidase M20 dimerisation domain-containing protein</fullName>
    </recommendedName>
</protein>
<organism evidence="7 8">
    <name type="scientific">Emydomyces testavorans</name>
    <dbReference type="NCBI Taxonomy" id="2070801"/>
    <lineage>
        <taxon>Eukaryota</taxon>
        <taxon>Fungi</taxon>
        <taxon>Dikarya</taxon>
        <taxon>Ascomycota</taxon>
        <taxon>Pezizomycotina</taxon>
        <taxon>Eurotiomycetes</taxon>
        <taxon>Eurotiomycetidae</taxon>
        <taxon>Onygenales</taxon>
        <taxon>Nannizziopsiaceae</taxon>
        <taxon>Emydomyces</taxon>
    </lineage>
</organism>
<evidence type="ECO:0000313" key="7">
    <source>
        <dbReference type="EMBL" id="WEW58116.1"/>
    </source>
</evidence>
<dbReference type="Gene3D" id="2.130.10.10">
    <property type="entry name" value="YVTN repeat-like/Quinoprotein amine dehydrogenase"/>
    <property type="match status" value="2"/>
</dbReference>
<dbReference type="Proteomes" id="UP001219355">
    <property type="component" value="Chromosome 2"/>
</dbReference>
<dbReference type="Pfam" id="PF00400">
    <property type="entry name" value="WD40"/>
    <property type="match status" value="2"/>
</dbReference>
<dbReference type="GO" id="GO:0046872">
    <property type="term" value="F:metal ion binding"/>
    <property type="evidence" value="ECO:0007669"/>
    <property type="project" value="UniProtKB-KW"/>
</dbReference>
<dbReference type="PROSITE" id="PS50082">
    <property type="entry name" value="WD_REPEATS_2"/>
    <property type="match status" value="2"/>
</dbReference>
<evidence type="ECO:0000256" key="4">
    <source>
        <dbReference type="ARBA" id="ARBA00022801"/>
    </source>
</evidence>
<dbReference type="SUPFAM" id="SSF53187">
    <property type="entry name" value="Zn-dependent exopeptidases"/>
    <property type="match status" value="1"/>
</dbReference>
<dbReference type="PROSITE" id="PS50294">
    <property type="entry name" value="WD_REPEATS_REGION"/>
    <property type="match status" value="1"/>
</dbReference>
<evidence type="ECO:0000256" key="1">
    <source>
        <dbReference type="ARBA" id="ARBA00006247"/>
    </source>
</evidence>
<keyword evidence="2" id="KW-0645">Protease</keyword>
<feature type="compositionally biased region" description="Low complexity" evidence="6">
    <location>
        <begin position="809"/>
        <end position="820"/>
    </location>
</feature>
<dbReference type="InterPro" id="IPR051458">
    <property type="entry name" value="Cyt/Met_Dipeptidase"/>
</dbReference>
<sequence>MDGIDMENSIDGDHSVAIRQSISSSVANLKNECAIGHRVHAVRSVLALVLDDECVFAGLQGGDIVAWSLDTYELILSVKAHEESVLGLFLSNDRSLLFSSGGDSVVNVWSTSTFERLYSIYSHHDVGDIFTVVYSSELKTVYCGGQNTSLQWCNLLRDAHRPPLVATHPSCRTHKFFDSRGPGGIAPPTRTDVQARDALYDGQTLTFKRDQHKPFAHNGYVYCMLLVRGLLECQSGAEVLFTGSGDGSVKLWELSKGTAPTEILSLQNGSEAVLSIEIDGPFLYCGLTGGAINVWNLDSHQIIKTITSHTGDLWSIDIIRGIIISGDSNGVVKKFNSRFEEIGSWRAHEGTMLASAAGIIKDRWIYTTGGNDNSVAIWDLTEHPTDSHEIPAISNGITLLCLHLQPSTKRLIDELVNSLAKFVGFKTISARPKFSGECNQGAAFLRRHCIYLGAQTKILTTGQNTNPIVLAKFPAVSQNSLEKTALFYGHYDVVSAEANQAKWNSDPFHLTSLNGFLYGRGVSDNKGPILAALYAAAELTQRKELSCNVVFLIEGEEESGSQGFAETVRENKDLIGPVDWILLANSYWLDDHIPCLTYGLRGVIHANLIVASHHPDLHSGIDGSSLLDEPLKDLTMLLGTIVGPKGKINLPGFHDPVLPLTPVEKQRYDAIVEALLPHHPEIEDLESFTESLMHRWREPSLTIHSVEIPGCKSSPTTISRKAKATLSIRLVPNQDADQVAEDLINYAQSQFAELDSQNILTVEITRKADPWLGDPDNELFETLSRAVTAVWSASKERRKHHNYPPALLPLPSQQQRPSGPAGLHRTNSSDSLASSSKIERILASSSSTPNPKSSQKKTKSPHLLPIIPTSSTLTTTTTTTTTDPAETKPSSAHQYPQRQEDNNTSEPSQTSSSSPGRAIKPIYIREGGSIPTIRFLEKEFNAPAAHLPCGQASDNAHLSNERLRVENLYRSREIFKRVFRDLGGSPTDGE</sequence>
<feature type="compositionally biased region" description="Polar residues" evidence="6">
    <location>
        <begin position="888"/>
        <end position="897"/>
    </location>
</feature>
<dbReference type="InterPro" id="IPR001680">
    <property type="entry name" value="WD40_rpt"/>
</dbReference>
<dbReference type="GO" id="GO:0006751">
    <property type="term" value="P:glutathione catabolic process"/>
    <property type="evidence" value="ECO:0007669"/>
    <property type="project" value="InterPro"/>
</dbReference>
<comment type="similarity">
    <text evidence="1">Belongs to the peptidase M20A family.</text>
</comment>
<dbReference type="Gene3D" id="3.40.630.10">
    <property type="entry name" value="Zn peptidases"/>
    <property type="match status" value="2"/>
</dbReference>
<dbReference type="PANTHER" id="PTHR43270:SF8">
    <property type="entry name" value="DI- AND TRIPEPTIDASE DUG2-RELATED"/>
    <property type="match status" value="1"/>
</dbReference>
<dbReference type="Pfam" id="PF01546">
    <property type="entry name" value="Peptidase_M20"/>
    <property type="match status" value="1"/>
</dbReference>
<dbReference type="InterPro" id="IPR017149">
    <property type="entry name" value="GSH_degradosome_Dug2"/>
</dbReference>
<feature type="repeat" description="WD" evidence="5">
    <location>
        <begin position="240"/>
        <end position="262"/>
    </location>
</feature>
<feature type="repeat" description="WD" evidence="5">
    <location>
        <begin position="78"/>
        <end position="119"/>
    </location>
</feature>
<dbReference type="Gene3D" id="3.30.70.360">
    <property type="match status" value="1"/>
</dbReference>
<dbReference type="GO" id="GO:0008233">
    <property type="term" value="F:peptidase activity"/>
    <property type="evidence" value="ECO:0007669"/>
    <property type="project" value="UniProtKB-KW"/>
</dbReference>
<dbReference type="InterPro" id="IPR002933">
    <property type="entry name" value="Peptidase_M20"/>
</dbReference>
<evidence type="ECO:0000313" key="8">
    <source>
        <dbReference type="Proteomes" id="UP001219355"/>
    </source>
</evidence>
<evidence type="ECO:0000256" key="3">
    <source>
        <dbReference type="ARBA" id="ARBA00022723"/>
    </source>
</evidence>
<gene>
    <name evidence="7" type="ORF">PRK78_003583</name>
</gene>
<accession>A0AAF0DIH5</accession>
<name>A0AAF0DIH5_9EURO</name>
<dbReference type="SMART" id="SM00320">
    <property type="entry name" value="WD40"/>
    <property type="match status" value="6"/>
</dbReference>
<feature type="compositionally biased region" description="Low complexity" evidence="6">
    <location>
        <begin position="904"/>
        <end position="915"/>
    </location>
</feature>
<feature type="compositionally biased region" description="Polar residues" evidence="6">
    <location>
        <begin position="825"/>
        <end position="836"/>
    </location>
</feature>
<proteinExistence type="inferred from homology"/>
<keyword evidence="5" id="KW-0853">WD repeat</keyword>
<evidence type="ECO:0000256" key="2">
    <source>
        <dbReference type="ARBA" id="ARBA00022670"/>
    </source>
</evidence>
<evidence type="ECO:0000256" key="5">
    <source>
        <dbReference type="PROSITE-ProRule" id="PRU00221"/>
    </source>
</evidence>
<keyword evidence="4" id="KW-0378">Hydrolase</keyword>
<dbReference type="PIRSF" id="PIRSF037237">
    <property type="entry name" value="Peptidase_WD_repeats_DUG2"/>
    <property type="match status" value="1"/>
</dbReference>
<evidence type="ECO:0000256" key="6">
    <source>
        <dbReference type="SAM" id="MobiDB-lite"/>
    </source>
</evidence>
<dbReference type="PANTHER" id="PTHR43270">
    <property type="entry name" value="BETA-ALA-HIS DIPEPTIDASE"/>
    <property type="match status" value="1"/>
</dbReference>
<feature type="compositionally biased region" description="Low complexity" evidence="6">
    <location>
        <begin position="864"/>
        <end position="882"/>
    </location>
</feature>
<dbReference type="GO" id="GO:0006508">
    <property type="term" value="P:proteolysis"/>
    <property type="evidence" value="ECO:0007669"/>
    <property type="project" value="UniProtKB-KW"/>
</dbReference>